<dbReference type="RefSeq" id="WP_380537704.1">
    <property type="nucleotide sequence ID" value="NZ_JBHFAB010000014.1"/>
</dbReference>
<dbReference type="EMBL" id="JBHFAB010000014">
    <property type="protein sequence ID" value="MFC1418914.1"/>
    <property type="molecule type" value="Genomic_DNA"/>
</dbReference>
<proteinExistence type="predicted"/>
<evidence type="ECO:0000256" key="1">
    <source>
        <dbReference type="SAM" id="Phobius"/>
    </source>
</evidence>
<dbReference type="Pfam" id="PF19621">
    <property type="entry name" value="DUF6126"/>
    <property type="match status" value="1"/>
</dbReference>
<protein>
    <submittedName>
        <fullName evidence="2">DUF6126 family protein</fullName>
    </submittedName>
</protein>
<dbReference type="Proteomes" id="UP001592531">
    <property type="component" value="Unassembled WGS sequence"/>
</dbReference>
<keyword evidence="3" id="KW-1185">Reference proteome</keyword>
<keyword evidence="1" id="KW-0472">Membrane</keyword>
<name>A0ABV6VYT9_9ACTN</name>
<evidence type="ECO:0000313" key="2">
    <source>
        <dbReference type="EMBL" id="MFC1418914.1"/>
    </source>
</evidence>
<gene>
    <name evidence="2" type="ORF">ACEZDE_20095</name>
</gene>
<feature type="transmembrane region" description="Helical" evidence="1">
    <location>
        <begin position="23"/>
        <end position="43"/>
    </location>
</feature>
<keyword evidence="1" id="KW-0812">Transmembrane</keyword>
<accession>A0ABV6VYT9</accession>
<reference evidence="2 3" key="1">
    <citation type="submission" date="2024-09" db="EMBL/GenBank/DDBJ databases">
        <authorList>
            <person name="Lee S.D."/>
        </authorList>
    </citation>
    <scope>NUCLEOTIDE SEQUENCE [LARGE SCALE GENOMIC DNA]</scope>
    <source>
        <strain evidence="2 3">N8-3</strain>
    </source>
</reference>
<organism evidence="2 3">
    <name type="scientific">Streptacidiphilus cavernicola</name>
    <dbReference type="NCBI Taxonomy" id="3342716"/>
    <lineage>
        <taxon>Bacteria</taxon>
        <taxon>Bacillati</taxon>
        <taxon>Actinomycetota</taxon>
        <taxon>Actinomycetes</taxon>
        <taxon>Kitasatosporales</taxon>
        <taxon>Streptomycetaceae</taxon>
        <taxon>Streptacidiphilus</taxon>
    </lineage>
</organism>
<sequence>MATNRFPVEDGSTRTGRGVNVRVFIYVIGLHVFAGFAMLLFFLSQRGQ</sequence>
<evidence type="ECO:0000313" key="3">
    <source>
        <dbReference type="Proteomes" id="UP001592531"/>
    </source>
</evidence>
<keyword evidence="1" id="KW-1133">Transmembrane helix</keyword>
<dbReference type="InterPro" id="IPR046129">
    <property type="entry name" value="DUF6126"/>
</dbReference>
<comment type="caution">
    <text evidence="2">The sequence shown here is derived from an EMBL/GenBank/DDBJ whole genome shotgun (WGS) entry which is preliminary data.</text>
</comment>